<feature type="transmembrane region" description="Helical" evidence="7">
    <location>
        <begin position="307"/>
        <end position="326"/>
    </location>
</feature>
<accession>A0AAN4ZLA5</accession>
<comment type="subcellular location">
    <subcellularLocation>
        <location evidence="1">Membrane</location>
        <topology evidence="1">Multi-pass membrane protein</topology>
    </subcellularLocation>
</comment>
<evidence type="ECO:0000256" key="6">
    <source>
        <dbReference type="ARBA" id="ARBA00023180"/>
    </source>
</evidence>
<dbReference type="InterPro" id="IPR051697">
    <property type="entry name" value="Patched_domain-protein"/>
</dbReference>
<feature type="transmembrane region" description="Helical" evidence="7">
    <location>
        <begin position="332"/>
        <end position="354"/>
    </location>
</feature>
<feature type="transmembrane region" description="Helical" evidence="7">
    <location>
        <begin position="787"/>
        <end position="810"/>
    </location>
</feature>
<dbReference type="AlphaFoldDB" id="A0AAN4ZLA5"/>
<dbReference type="SUPFAM" id="SSF82866">
    <property type="entry name" value="Multidrug efflux transporter AcrB transmembrane domain"/>
    <property type="match status" value="2"/>
</dbReference>
<dbReference type="GO" id="GO:0005886">
    <property type="term" value="C:plasma membrane"/>
    <property type="evidence" value="ECO:0007669"/>
    <property type="project" value="TreeGrafter"/>
</dbReference>
<feature type="transmembrane region" description="Helical" evidence="7">
    <location>
        <begin position="411"/>
        <end position="434"/>
    </location>
</feature>
<dbReference type="PANTHER" id="PTHR10796">
    <property type="entry name" value="PATCHED-RELATED"/>
    <property type="match status" value="1"/>
</dbReference>
<evidence type="ECO:0000259" key="8">
    <source>
        <dbReference type="PROSITE" id="PS50156"/>
    </source>
</evidence>
<feature type="domain" description="SSD" evidence="8">
    <location>
        <begin position="275"/>
        <end position="436"/>
    </location>
</feature>
<reference evidence="10" key="1">
    <citation type="submission" date="2022-10" db="EMBL/GenBank/DDBJ databases">
        <title>Genome assembly of Pristionchus species.</title>
        <authorList>
            <person name="Yoshida K."/>
            <person name="Sommer R.J."/>
        </authorList>
    </citation>
    <scope>NUCLEOTIDE SEQUENCE [LARGE SCALE GENOMIC DNA]</scope>
    <source>
        <strain evidence="10">RS5460</strain>
    </source>
</reference>
<dbReference type="PANTHER" id="PTHR10796:SF181">
    <property type="entry name" value="SSD DOMAIN-CONTAINING PROTEIN"/>
    <property type="match status" value="1"/>
</dbReference>
<gene>
    <name evidence="9" type="ORF">PMAYCL1PPCAC_13066</name>
</gene>
<evidence type="ECO:0000256" key="3">
    <source>
        <dbReference type="ARBA" id="ARBA00022692"/>
    </source>
</evidence>
<dbReference type="PROSITE" id="PS50156">
    <property type="entry name" value="SSD"/>
    <property type="match status" value="1"/>
</dbReference>
<dbReference type="InterPro" id="IPR000731">
    <property type="entry name" value="SSD"/>
</dbReference>
<dbReference type="GO" id="GO:0006897">
    <property type="term" value="P:endocytosis"/>
    <property type="evidence" value="ECO:0007669"/>
    <property type="project" value="TreeGrafter"/>
</dbReference>
<feature type="transmembrane region" description="Helical" evidence="7">
    <location>
        <begin position="488"/>
        <end position="514"/>
    </location>
</feature>
<evidence type="ECO:0000313" key="10">
    <source>
        <dbReference type="Proteomes" id="UP001328107"/>
    </source>
</evidence>
<name>A0AAN4ZLA5_9BILA</name>
<dbReference type="InterPro" id="IPR003392">
    <property type="entry name" value="PTHD_SSD"/>
</dbReference>
<comment type="caution">
    <text evidence="9">The sequence shown here is derived from an EMBL/GenBank/DDBJ whole genome shotgun (WGS) entry which is preliminary data.</text>
</comment>
<keyword evidence="5 7" id="KW-0472">Membrane</keyword>
<comment type="similarity">
    <text evidence="2">Belongs to the patched family.</text>
</comment>
<evidence type="ECO:0000256" key="7">
    <source>
        <dbReference type="SAM" id="Phobius"/>
    </source>
</evidence>
<sequence length="839" mass="93688">MISRWIRIGAYHLGSNVSSRWNLFLFLPLLLFFGLLQSSIQAIRYSLSPGNARLNEELFLPDNGCIRQTKERLSEFFPDGGHFSTRSWLAPNLRILILNAQGNRRNWMDSTGLEIYSELRSTLERADFSTSRGRVSVASLCANAHTRSDERRLYCKRDALSLVGLLGEVQYPHMNVSLGPMDPTNSTLFRRVNLSPLLAGTRVDVAGNLVEARLARMIFDLPRADWITVDEWSSLDLLWLRIIDKFERTHESELSLFFWSPLQYDADVRSVGKDTAKLVPLLFCALLLFSVLTSIRWRNPVRSKPWVAVAGVISPALGISVSIGLLHLAGFVLVPIALLTPFLVLTVGIDDMFIMMSVWGKEREERPEADGGELMALTYRESSISILLTTLTNVLVYGTGCISTLPAVRLFCLYCTLSMAVVFLFQITFFGAVLSIDGQREIEGLNSMSFSKKKSGNCLRKHHSFASSFSTLSVVSESRFSKFEISRFFSSPLCLLPISITYCIYCFWSGYALLYEVQEGLELSSLLPEGTRTHSYLTVYEHFFNGGTPLEVMLPPGTNYANPSERYRILHRLMELERATQYTSDVSCWLFDFSRFVNTVYGVDLPINKTKFVDLLEREFLQHPLYKDYGRDISIRNGTIVASRLFIPLRGINTTNRIGAEQSLRESAKDDLVLFDVSFGLAEQAAELPWTVVSNLILAGGATVLCICVLMPTLLNAVLMTWAVLSINAGVFGVLAHLGSRFDVISVITSLLSIGYSLDFSSHILAHFHQLRPSPIGSTLTIIGKPIIYSASSTVLGILCLAPLKGYIAANLVRTIVTVCLIGAYHSLLIVPALLQRFV</sequence>
<dbReference type="Pfam" id="PF02460">
    <property type="entry name" value="Patched"/>
    <property type="match status" value="1"/>
</dbReference>
<organism evidence="9 10">
    <name type="scientific">Pristionchus mayeri</name>
    <dbReference type="NCBI Taxonomy" id="1317129"/>
    <lineage>
        <taxon>Eukaryota</taxon>
        <taxon>Metazoa</taxon>
        <taxon>Ecdysozoa</taxon>
        <taxon>Nematoda</taxon>
        <taxon>Chromadorea</taxon>
        <taxon>Rhabditida</taxon>
        <taxon>Rhabditina</taxon>
        <taxon>Diplogasteromorpha</taxon>
        <taxon>Diplogasteroidea</taxon>
        <taxon>Neodiplogasteridae</taxon>
        <taxon>Pristionchus</taxon>
    </lineage>
</organism>
<feature type="transmembrane region" description="Helical" evidence="7">
    <location>
        <begin position="688"/>
        <end position="710"/>
    </location>
</feature>
<dbReference type="Gene3D" id="1.20.1640.10">
    <property type="entry name" value="Multidrug efflux transporter AcrB transmembrane domain"/>
    <property type="match status" value="2"/>
</dbReference>
<dbReference type="GO" id="GO:0018996">
    <property type="term" value="P:molting cycle, collagen and cuticulin-based cuticle"/>
    <property type="evidence" value="ECO:0007669"/>
    <property type="project" value="TreeGrafter"/>
</dbReference>
<evidence type="ECO:0000313" key="9">
    <source>
        <dbReference type="EMBL" id="GMR42871.1"/>
    </source>
</evidence>
<dbReference type="Proteomes" id="UP001328107">
    <property type="component" value="Unassembled WGS sequence"/>
</dbReference>
<keyword evidence="6" id="KW-0325">Glycoprotein</keyword>
<dbReference type="EMBL" id="BTRK01000003">
    <property type="protein sequence ID" value="GMR42871.1"/>
    <property type="molecule type" value="Genomic_DNA"/>
</dbReference>
<evidence type="ECO:0000256" key="2">
    <source>
        <dbReference type="ARBA" id="ARBA00005585"/>
    </source>
</evidence>
<feature type="transmembrane region" description="Helical" evidence="7">
    <location>
        <begin position="384"/>
        <end position="405"/>
    </location>
</feature>
<evidence type="ECO:0000256" key="1">
    <source>
        <dbReference type="ARBA" id="ARBA00004141"/>
    </source>
</evidence>
<evidence type="ECO:0000256" key="5">
    <source>
        <dbReference type="ARBA" id="ARBA00023136"/>
    </source>
</evidence>
<evidence type="ECO:0000256" key="4">
    <source>
        <dbReference type="ARBA" id="ARBA00022989"/>
    </source>
</evidence>
<keyword evidence="10" id="KW-1185">Reference proteome</keyword>
<feature type="transmembrane region" description="Helical" evidence="7">
    <location>
        <begin position="744"/>
        <end position="766"/>
    </location>
</feature>
<feature type="transmembrane region" description="Helical" evidence="7">
    <location>
        <begin position="816"/>
        <end position="835"/>
    </location>
</feature>
<proteinExistence type="inferred from homology"/>
<feature type="transmembrane region" description="Helical" evidence="7">
    <location>
        <begin position="717"/>
        <end position="738"/>
    </location>
</feature>
<keyword evidence="4 7" id="KW-1133">Transmembrane helix</keyword>
<keyword evidence="3 7" id="KW-0812">Transmembrane</keyword>
<dbReference type="GO" id="GO:0030659">
    <property type="term" value="C:cytoplasmic vesicle membrane"/>
    <property type="evidence" value="ECO:0007669"/>
    <property type="project" value="TreeGrafter"/>
</dbReference>
<protein>
    <recommendedName>
        <fullName evidence="8">SSD domain-containing protein</fullName>
    </recommendedName>
</protein>